<dbReference type="EMBL" id="SUME01000015">
    <property type="protein sequence ID" value="TJZ49890.1"/>
    <property type="molecule type" value="Genomic_DNA"/>
</dbReference>
<accession>A0A4U0N828</accession>
<proteinExistence type="predicted"/>
<evidence type="ECO:0000313" key="1">
    <source>
        <dbReference type="EMBL" id="TJZ49890.1"/>
    </source>
</evidence>
<sequence length="180" mass="19816">MAKLEAKIAESGSSGKLETKLQKAKDNVTSINEIIGDLNSSSSELNLMGSKEVTQKFTFIELGVGTEVGYAEKVNDVITMGITSDANGFHEAVHGYQIHQTGGIRQSERLNVEVPAYQRQFSFDSSSVTGLSSDWGGIRGRSDISRNWVMGIRTIDGSYPYMRGFNSKEMKVLLNKLRNK</sequence>
<gene>
    <name evidence="1" type="ORF">FAZ15_21955</name>
</gene>
<dbReference type="AlphaFoldDB" id="A0A4U0N828"/>
<dbReference type="Proteomes" id="UP000306808">
    <property type="component" value="Unassembled WGS sequence"/>
</dbReference>
<comment type="caution">
    <text evidence="1">The sequence shown here is derived from an EMBL/GenBank/DDBJ whole genome shotgun (WGS) entry which is preliminary data.</text>
</comment>
<dbReference type="RefSeq" id="WP_136903521.1">
    <property type="nucleotide sequence ID" value="NZ_SUME01000015.1"/>
</dbReference>
<protein>
    <submittedName>
        <fullName evidence="1">Uncharacterized protein</fullName>
    </submittedName>
</protein>
<keyword evidence="2" id="KW-1185">Reference proteome</keyword>
<evidence type="ECO:0000313" key="2">
    <source>
        <dbReference type="Proteomes" id="UP000306808"/>
    </source>
</evidence>
<name>A0A4U0N828_9SPHI</name>
<organism evidence="1 2">
    <name type="scientific">Sphingobacterium olei</name>
    <dbReference type="NCBI Taxonomy" id="2571155"/>
    <lineage>
        <taxon>Bacteria</taxon>
        <taxon>Pseudomonadati</taxon>
        <taxon>Bacteroidota</taxon>
        <taxon>Sphingobacteriia</taxon>
        <taxon>Sphingobacteriales</taxon>
        <taxon>Sphingobacteriaceae</taxon>
        <taxon>Sphingobacterium</taxon>
    </lineage>
</organism>
<reference evidence="1 2" key="1">
    <citation type="submission" date="2019-04" db="EMBL/GenBank/DDBJ databases">
        <title>Sphingobacterium olei sp. nov., isolated from oil-contaminated soil.</title>
        <authorList>
            <person name="Liu B."/>
        </authorList>
    </citation>
    <scope>NUCLEOTIDE SEQUENCE [LARGE SCALE GENOMIC DNA]</scope>
    <source>
        <strain evidence="1 2">HAL-9</strain>
    </source>
</reference>